<dbReference type="InterPro" id="IPR002901">
    <property type="entry name" value="MGlyc_endo_b_GlcNAc-like_dom"/>
</dbReference>
<evidence type="ECO:0000313" key="2">
    <source>
        <dbReference type="EMBL" id="ALO42321.1"/>
    </source>
</evidence>
<dbReference type="Proteomes" id="UP000061457">
    <property type="component" value="Chromosome I"/>
</dbReference>
<proteinExistence type="predicted"/>
<dbReference type="GO" id="GO:0004040">
    <property type="term" value="F:amidase activity"/>
    <property type="evidence" value="ECO:0007669"/>
    <property type="project" value="InterPro"/>
</dbReference>
<sequence length="274" mass="31362">MLRNLLKLVIAVVAIYGLIYPFIQPEEVTEEVVEAPVQEQQPVKKVEVEKPLHDVKLPDFANIKDVRAKKKAFFDFIKPHVVKENQAILQQRASIEIALMMLQFEEELTPTQVKKLDDIFAYYRLGDADYTVESLQSALIHVDIIPKELALMQAANESAWGTSRFARIGLNFFGQWCYKKGCGLVPKRRADEAAHEVAAFKSVRASVKSYFRNLNTHNAYTELRAKRAQLRAEKKPIDATELTAGLLSYSERGDAYIEELNDMIRHNKAYFNEE</sequence>
<dbReference type="PANTHER" id="PTHR40572">
    <property type="entry name" value="PROTEIN BAX"/>
    <property type="match status" value="1"/>
</dbReference>
<dbReference type="EMBL" id="CP013187">
    <property type="protein sequence ID" value="ALO42321.1"/>
    <property type="molecule type" value="Genomic_DNA"/>
</dbReference>
<evidence type="ECO:0000259" key="1">
    <source>
        <dbReference type="Pfam" id="PF01832"/>
    </source>
</evidence>
<dbReference type="PATRIC" id="fig|161398.10.peg.1846"/>
<dbReference type="OrthoDB" id="9788155at2"/>
<name>A0A0S2K240_9GAMM</name>
<feature type="domain" description="Mannosyl-glycoprotein endo-beta-N-acetylglucosamidase-like" evidence="1">
    <location>
        <begin position="136"/>
        <end position="268"/>
    </location>
</feature>
<dbReference type="PANTHER" id="PTHR40572:SF1">
    <property type="entry name" value="PROTEIN BAX"/>
    <property type="match status" value="1"/>
</dbReference>
<dbReference type="RefSeq" id="WP_058031597.1">
    <property type="nucleotide sequence ID" value="NZ_CP013187.1"/>
</dbReference>
<dbReference type="STRING" id="161398.PP2015_1820"/>
<organism evidence="2 3">
    <name type="scientific">Pseudoalteromonas phenolica</name>
    <dbReference type="NCBI Taxonomy" id="161398"/>
    <lineage>
        <taxon>Bacteria</taxon>
        <taxon>Pseudomonadati</taxon>
        <taxon>Pseudomonadota</taxon>
        <taxon>Gammaproteobacteria</taxon>
        <taxon>Alteromonadales</taxon>
        <taxon>Pseudoalteromonadaceae</taxon>
        <taxon>Pseudoalteromonas</taxon>
    </lineage>
</organism>
<dbReference type="Gene3D" id="1.10.530.10">
    <property type="match status" value="1"/>
</dbReference>
<protein>
    <submittedName>
        <fullName evidence="2">Putative FlgJ-related protein</fullName>
    </submittedName>
</protein>
<dbReference type="Pfam" id="PF01832">
    <property type="entry name" value="Glucosaminidase"/>
    <property type="match status" value="1"/>
</dbReference>
<gene>
    <name evidence="2" type="ORF">PP2015_1820</name>
</gene>
<dbReference type="AlphaFoldDB" id="A0A0S2K240"/>
<keyword evidence="3" id="KW-1185">Reference proteome</keyword>
<evidence type="ECO:0000313" key="3">
    <source>
        <dbReference type="Proteomes" id="UP000061457"/>
    </source>
</evidence>
<dbReference type="InterPro" id="IPR053195">
    <property type="entry name" value="Bax-like"/>
</dbReference>
<reference evidence="2 3" key="1">
    <citation type="submission" date="2015-11" db="EMBL/GenBank/DDBJ databases">
        <authorList>
            <person name="Zhang Y."/>
            <person name="Guo Z."/>
        </authorList>
    </citation>
    <scope>NUCLEOTIDE SEQUENCE [LARGE SCALE GENOMIC DNA]</scope>
    <source>
        <strain evidence="2 3">KCTC 12086</strain>
    </source>
</reference>
<accession>A0A0S2K240</accession>
<dbReference type="KEGG" id="pphe:PP2015_1820"/>